<comment type="caution">
    <text evidence="2">The sequence shown here is derived from an EMBL/GenBank/DDBJ whole genome shotgun (WGS) entry which is preliminary data.</text>
</comment>
<organism evidence="2 3">
    <name type="scientific">Phytophthora nicotianae P10297</name>
    <dbReference type="NCBI Taxonomy" id="1317064"/>
    <lineage>
        <taxon>Eukaryota</taxon>
        <taxon>Sar</taxon>
        <taxon>Stramenopiles</taxon>
        <taxon>Oomycota</taxon>
        <taxon>Peronosporomycetes</taxon>
        <taxon>Peronosporales</taxon>
        <taxon>Peronosporaceae</taxon>
        <taxon>Phytophthora</taxon>
    </lineage>
</organism>
<proteinExistence type="predicted"/>
<accession>W2ZUS9</accession>
<dbReference type="AlphaFoldDB" id="W2ZUS9"/>
<name>W2ZUS9_PHYNI</name>
<evidence type="ECO:0008006" key="4">
    <source>
        <dbReference type="Google" id="ProtNLM"/>
    </source>
</evidence>
<dbReference type="Proteomes" id="UP000018948">
    <property type="component" value="Unassembled WGS sequence"/>
</dbReference>
<feature type="chain" id="PRO_5004832128" description="Secreted protein" evidence="1">
    <location>
        <begin position="24"/>
        <end position="95"/>
    </location>
</feature>
<feature type="signal peptide" evidence="1">
    <location>
        <begin position="1"/>
        <end position="23"/>
    </location>
</feature>
<gene>
    <name evidence="2" type="ORF">F442_03718</name>
</gene>
<dbReference type="EMBL" id="ANIY01000856">
    <property type="protein sequence ID" value="ETP51077.1"/>
    <property type="molecule type" value="Genomic_DNA"/>
</dbReference>
<reference evidence="2 3" key="1">
    <citation type="submission" date="2013-11" db="EMBL/GenBank/DDBJ databases">
        <title>The Genome Sequence of Phytophthora parasitica P10297.</title>
        <authorList>
            <consortium name="The Broad Institute Genomics Platform"/>
            <person name="Russ C."/>
            <person name="Tyler B."/>
            <person name="Panabieres F."/>
            <person name="Shan W."/>
            <person name="Tripathy S."/>
            <person name="Grunwald N."/>
            <person name="Machado M."/>
            <person name="Johnson C.S."/>
            <person name="Walker B."/>
            <person name="Young S.K."/>
            <person name="Zeng Q."/>
            <person name="Gargeya S."/>
            <person name="Fitzgerald M."/>
            <person name="Haas B."/>
            <person name="Abouelleil A."/>
            <person name="Allen A.W."/>
            <person name="Alvarado L."/>
            <person name="Arachchi H.M."/>
            <person name="Berlin A.M."/>
            <person name="Chapman S.B."/>
            <person name="Gainer-Dewar J."/>
            <person name="Goldberg J."/>
            <person name="Griggs A."/>
            <person name="Gujja S."/>
            <person name="Hansen M."/>
            <person name="Howarth C."/>
            <person name="Imamovic A."/>
            <person name="Ireland A."/>
            <person name="Larimer J."/>
            <person name="McCowan C."/>
            <person name="Murphy C."/>
            <person name="Pearson M."/>
            <person name="Poon T.W."/>
            <person name="Priest M."/>
            <person name="Roberts A."/>
            <person name="Saif S."/>
            <person name="Shea T."/>
            <person name="Sisk P."/>
            <person name="Sykes S."/>
            <person name="Wortman J."/>
            <person name="Nusbaum C."/>
            <person name="Birren B."/>
        </authorList>
    </citation>
    <scope>NUCLEOTIDE SEQUENCE [LARGE SCALE GENOMIC DNA]</scope>
    <source>
        <strain evidence="2 3">P10297</strain>
    </source>
</reference>
<evidence type="ECO:0000256" key="1">
    <source>
        <dbReference type="SAM" id="SignalP"/>
    </source>
</evidence>
<evidence type="ECO:0000313" key="2">
    <source>
        <dbReference type="EMBL" id="ETP51077.1"/>
    </source>
</evidence>
<protein>
    <recommendedName>
        <fullName evidence="4">Secreted protein</fullName>
    </recommendedName>
</protein>
<sequence>MTSVGTSSLLLVVTAVISSTVDTTTTTRLLMPEASINTPMAKVLTTNTRETMATDTTACHPTAVILDPGVTAAVGNFPLVQTLARILLRVIQVAN</sequence>
<evidence type="ECO:0000313" key="3">
    <source>
        <dbReference type="Proteomes" id="UP000018948"/>
    </source>
</evidence>
<keyword evidence="1" id="KW-0732">Signal</keyword>